<sequence>MPSPSSPPLQSPAVASSGTNLQSQKFGPFTPSEVLRYDKSPSIKRINKWESIQPLTRDYSDIQDAGSWCARVHPEGALYFYDPTRHVYTDSNLQNLDRRCNMDSHVDELLVLATTNGLQLNDGGIELVVQLLRDQQSVLICGYYFVDHPKRLLFWVEKQSTEKLFVGVQGVEKLSHIKYAVEHQYWQA</sequence>
<feature type="region of interest" description="Disordered" evidence="1">
    <location>
        <begin position="1"/>
        <end position="33"/>
    </location>
</feature>
<comment type="caution">
    <text evidence="2">The sequence shown here is derived from an EMBL/GenBank/DDBJ whole genome shotgun (WGS) entry which is preliminary data.</text>
</comment>
<evidence type="ECO:0008006" key="4">
    <source>
        <dbReference type="Google" id="ProtNLM"/>
    </source>
</evidence>
<accession>A0A1J8Q5S6</accession>
<protein>
    <recommendedName>
        <fullName evidence="4">WW domain-containing protein</fullName>
    </recommendedName>
</protein>
<gene>
    <name evidence="2" type="ORF">AZE42_03340</name>
</gene>
<proteinExistence type="predicted"/>
<organism evidence="2 3">
    <name type="scientific">Rhizopogon vesiculosus</name>
    <dbReference type="NCBI Taxonomy" id="180088"/>
    <lineage>
        <taxon>Eukaryota</taxon>
        <taxon>Fungi</taxon>
        <taxon>Dikarya</taxon>
        <taxon>Basidiomycota</taxon>
        <taxon>Agaricomycotina</taxon>
        <taxon>Agaricomycetes</taxon>
        <taxon>Agaricomycetidae</taxon>
        <taxon>Boletales</taxon>
        <taxon>Suillineae</taxon>
        <taxon>Rhizopogonaceae</taxon>
        <taxon>Rhizopogon</taxon>
    </lineage>
</organism>
<evidence type="ECO:0000313" key="3">
    <source>
        <dbReference type="Proteomes" id="UP000183567"/>
    </source>
</evidence>
<dbReference type="OrthoDB" id="2634527at2759"/>
<dbReference type="Proteomes" id="UP000183567">
    <property type="component" value="Unassembled WGS sequence"/>
</dbReference>
<dbReference type="AlphaFoldDB" id="A0A1J8Q5S6"/>
<keyword evidence="3" id="KW-1185">Reference proteome</keyword>
<reference evidence="2 3" key="1">
    <citation type="submission" date="2016-03" db="EMBL/GenBank/DDBJ databases">
        <title>Comparative genomics of the ectomycorrhizal sister species Rhizopogon vinicolor and Rhizopogon vesiculosus (Basidiomycota: Boletales) reveals a divergence of the mating type B locus.</title>
        <authorList>
            <person name="Mujic A.B."/>
            <person name="Kuo A."/>
            <person name="Tritt A."/>
            <person name="Lipzen A."/>
            <person name="Chen C."/>
            <person name="Johnson J."/>
            <person name="Sharma A."/>
            <person name="Barry K."/>
            <person name="Grigoriev I.V."/>
            <person name="Spatafora J.W."/>
        </authorList>
    </citation>
    <scope>NUCLEOTIDE SEQUENCE [LARGE SCALE GENOMIC DNA]</scope>
    <source>
        <strain evidence="2 3">AM-OR11-056</strain>
    </source>
</reference>
<name>A0A1J8Q5S6_9AGAM</name>
<evidence type="ECO:0000256" key="1">
    <source>
        <dbReference type="SAM" id="MobiDB-lite"/>
    </source>
</evidence>
<evidence type="ECO:0000313" key="2">
    <source>
        <dbReference type="EMBL" id="OJA15331.1"/>
    </source>
</evidence>
<dbReference type="EMBL" id="LVVM01003192">
    <property type="protein sequence ID" value="OJA15331.1"/>
    <property type="molecule type" value="Genomic_DNA"/>
</dbReference>
<feature type="compositionally biased region" description="Pro residues" evidence="1">
    <location>
        <begin position="1"/>
        <end position="10"/>
    </location>
</feature>